<sequence>MRKKVVKATLAAAMLFSVVLGQGVVTNAETVTPVVTAKPTASVIPTATVKPSATPAPIMRDNLSKFGLKKDLELPVTISAGGLTYTLEKLMFYDVKSKEAQSLMKLYGYSDKIYKTPTKYMVWTKLTIENKGSKIIQLSAKDPSSKWYFKMDGNNLIEPAPKNKMLELNNKEALWNWVLKPGEKLSSYQMYGYIKDPSVISIYVNLGGDFEEKYIVKRPGE</sequence>
<name>A0A0W1AVN3_9BACL</name>
<comment type="caution">
    <text evidence="2">The sequence shown here is derived from an EMBL/GenBank/DDBJ whole genome shotgun (WGS) entry which is preliminary data.</text>
</comment>
<evidence type="ECO:0000256" key="1">
    <source>
        <dbReference type="SAM" id="SignalP"/>
    </source>
</evidence>
<feature type="signal peptide" evidence="1">
    <location>
        <begin position="1"/>
        <end position="21"/>
    </location>
</feature>
<dbReference type="RefSeq" id="WP_060624921.1">
    <property type="nucleotide sequence ID" value="NZ_LCZJ02000028.1"/>
</dbReference>
<proteinExistence type="predicted"/>
<reference evidence="2 3" key="1">
    <citation type="journal article" date="2015" name="Int. Biodeterior. Biodegradation">
        <title>Physiological and genetic screening methods for the isolation of methyl tert-butyl ether-degrading bacteria for bioremediation purposes.</title>
        <authorList>
            <person name="Guisado I.M."/>
            <person name="Purswani J."/>
            <person name="Gonzalez Lopez J."/>
            <person name="Pozo C."/>
        </authorList>
    </citation>
    <scope>NUCLEOTIDE SEQUENCE [LARGE SCALE GENOMIC DNA]</scope>
    <source>
        <strain evidence="2 3">SH7</strain>
    </source>
</reference>
<dbReference type="Proteomes" id="UP000054709">
    <property type="component" value="Unassembled WGS sequence"/>
</dbReference>
<organism evidence="2 3">
    <name type="scientific">Paenibacillus etheri</name>
    <dbReference type="NCBI Taxonomy" id="1306852"/>
    <lineage>
        <taxon>Bacteria</taxon>
        <taxon>Bacillati</taxon>
        <taxon>Bacillota</taxon>
        <taxon>Bacilli</taxon>
        <taxon>Bacillales</taxon>
        <taxon>Paenibacillaceae</taxon>
        <taxon>Paenibacillus</taxon>
    </lineage>
</organism>
<dbReference type="EMBL" id="LCZJ02000028">
    <property type="protein sequence ID" value="KTD85368.1"/>
    <property type="molecule type" value="Genomic_DNA"/>
</dbReference>
<feature type="chain" id="PRO_5038376955" description="DUF4352 domain-containing protein" evidence="1">
    <location>
        <begin position="22"/>
        <end position="221"/>
    </location>
</feature>
<evidence type="ECO:0008006" key="4">
    <source>
        <dbReference type="Google" id="ProtNLM"/>
    </source>
</evidence>
<protein>
    <recommendedName>
        <fullName evidence="4">DUF4352 domain-containing protein</fullName>
    </recommendedName>
</protein>
<keyword evidence="3" id="KW-1185">Reference proteome</keyword>
<dbReference type="AlphaFoldDB" id="A0A0W1AVN3"/>
<dbReference type="OrthoDB" id="2617616at2"/>
<evidence type="ECO:0000313" key="2">
    <source>
        <dbReference type="EMBL" id="KTD85368.1"/>
    </source>
</evidence>
<accession>A0A0W1AVN3</accession>
<evidence type="ECO:0000313" key="3">
    <source>
        <dbReference type="Proteomes" id="UP000054709"/>
    </source>
</evidence>
<gene>
    <name evidence="2" type="ORF">UQ64_21080</name>
</gene>
<keyword evidence="1" id="KW-0732">Signal</keyword>